<reference evidence="1" key="1">
    <citation type="submission" date="2023-09" db="EMBL/GenBank/DDBJ databases">
        <title>Flavobacterium sp. 20NA77.7 isolated from freshwater.</title>
        <authorList>
            <person name="Le V."/>
            <person name="Ko S.-R."/>
            <person name="Ahn C.-Y."/>
            <person name="Oh H.-M."/>
        </authorList>
    </citation>
    <scope>NUCLEOTIDE SEQUENCE</scope>
    <source>
        <strain evidence="1">20NA77.7</strain>
    </source>
</reference>
<dbReference type="RefSeq" id="WP_309532633.1">
    <property type="nucleotide sequence ID" value="NZ_CP133721.1"/>
</dbReference>
<dbReference type="EMBL" id="CP133721">
    <property type="protein sequence ID" value="WMW78317.1"/>
    <property type="molecule type" value="Genomic_DNA"/>
</dbReference>
<dbReference type="Proteomes" id="UP001180481">
    <property type="component" value="Chromosome"/>
</dbReference>
<keyword evidence="2" id="KW-1185">Reference proteome</keyword>
<dbReference type="SUPFAM" id="SSF48452">
    <property type="entry name" value="TPR-like"/>
    <property type="match status" value="1"/>
</dbReference>
<dbReference type="Pfam" id="PF12771">
    <property type="entry name" value="SusD-like_2"/>
    <property type="match status" value="2"/>
</dbReference>
<dbReference type="InterPro" id="IPR011990">
    <property type="entry name" value="TPR-like_helical_dom_sf"/>
</dbReference>
<gene>
    <name evidence="1" type="ORF">RF683_02405</name>
</gene>
<protein>
    <submittedName>
        <fullName evidence="1">SusD/RagB family nutrient-binding outer membrane lipoprotein</fullName>
    </submittedName>
</protein>
<organism evidence="1 2">
    <name type="scientific">Flavobacterium nakdongensis</name>
    <dbReference type="NCBI Taxonomy" id="3073563"/>
    <lineage>
        <taxon>Bacteria</taxon>
        <taxon>Pseudomonadati</taxon>
        <taxon>Bacteroidota</taxon>
        <taxon>Flavobacteriia</taxon>
        <taxon>Flavobacteriales</taxon>
        <taxon>Flavobacteriaceae</taxon>
        <taxon>Flavobacterium</taxon>
    </lineage>
</organism>
<dbReference type="Gene3D" id="1.25.40.390">
    <property type="match status" value="1"/>
</dbReference>
<accession>A0ABY9RAP8</accession>
<evidence type="ECO:0000313" key="2">
    <source>
        <dbReference type="Proteomes" id="UP001180481"/>
    </source>
</evidence>
<proteinExistence type="predicted"/>
<dbReference type="PROSITE" id="PS51257">
    <property type="entry name" value="PROKAR_LIPOPROTEIN"/>
    <property type="match status" value="1"/>
</dbReference>
<evidence type="ECO:0000313" key="1">
    <source>
        <dbReference type="EMBL" id="WMW78317.1"/>
    </source>
</evidence>
<keyword evidence="1" id="KW-0449">Lipoprotein</keyword>
<name>A0ABY9RAP8_9FLAO</name>
<sequence>MKKIKFLAPILAFAMFSCDQYLDVNESPNNVSFDQITPDKLLPGAQSNTYAVQVTTMNQLGNVFMNSWAGNVQSFTGGYAKEYQLNIDNAFYNGIWDGLYRNLMNFQAIINYPNPNHQYDNYVAAAKICKAHYMQYIVDLYGDAPYSQAWQGSANTTPTYDDDFNIYKGLIAELEQARALIAAANANAEDIAEFDIMLGGDMAEWEKFANTIELRMCLRMSEATGAVATYRDTKLAAIAAGPFVDANVTINPGYDLSTDGHMNPSFFTFAYDSAGNLQSNRTFITMSGHAYKSLQSYATTNWPTGTTNFEVITGSGVSYPNVTDGRSARLFTGAPGQPRRAVTQGSNQVDVGLNTATFPGLPCRLGLLGTYGLNGQVINGTLDEYAAADGYVMTLSESCFLQAEAAVRYPSLFTGAQTLFNTGVTSSFTLRNAAIGTYLTTINTKPNFGFTASTTTAQKLHAIMYQKWIALMSIHGIESFIDYNRTGYPLTPLATTATQTRKPYRLIYPVSEYVANSANVPSVSTSEAFTINAKTPFWRQ</sequence>
<dbReference type="InterPro" id="IPR041662">
    <property type="entry name" value="SusD-like_2"/>
</dbReference>